<protein>
    <submittedName>
        <fullName evidence="2">Uncharacterized protein</fullName>
    </submittedName>
</protein>
<keyword evidence="3" id="KW-1185">Reference proteome</keyword>
<evidence type="ECO:0000313" key="3">
    <source>
        <dbReference type="Proteomes" id="UP000240883"/>
    </source>
</evidence>
<name>A0A2T2NER2_CORCC</name>
<dbReference type="AlphaFoldDB" id="A0A2T2NER2"/>
<dbReference type="EMBL" id="KZ678139">
    <property type="protein sequence ID" value="PSN63736.1"/>
    <property type="molecule type" value="Genomic_DNA"/>
</dbReference>
<dbReference type="Proteomes" id="UP000240883">
    <property type="component" value="Unassembled WGS sequence"/>
</dbReference>
<sequence>MCLPSLKFPGQENTMCMYRKPKQEERPNPAELPMQQKLAGLGCVGDVAVTTSTICTIKSKRERRKERRKKKRKPQGNSALSGSTVSVSVSACLRVLLSSKRKPLLLSVIKYPALEAPTSSPWQFMNPSPTPLVRGRPAAVLKPGGVFRVPEEREREKKKDE</sequence>
<feature type="region of interest" description="Disordered" evidence="1">
    <location>
        <begin position="58"/>
        <end position="84"/>
    </location>
</feature>
<proteinExistence type="predicted"/>
<feature type="compositionally biased region" description="Basic residues" evidence="1">
    <location>
        <begin position="58"/>
        <end position="74"/>
    </location>
</feature>
<evidence type="ECO:0000313" key="2">
    <source>
        <dbReference type="EMBL" id="PSN63736.1"/>
    </source>
</evidence>
<organism evidence="2 3">
    <name type="scientific">Corynespora cassiicola Philippines</name>
    <dbReference type="NCBI Taxonomy" id="1448308"/>
    <lineage>
        <taxon>Eukaryota</taxon>
        <taxon>Fungi</taxon>
        <taxon>Dikarya</taxon>
        <taxon>Ascomycota</taxon>
        <taxon>Pezizomycotina</taxon>
        <taxon>Dothideomycetes</taxon>
        <taxon>Pleosporomycetidae</taxon>
        <taxon>Pleosporales</taxon>
        <taxon>Corynesporascaceae</taxon>
        <taxon>Corynespora</taxon>
    </lineage>
</organism>
<gene>
    <name evidence="2" type="ORF">BS50DRAFT_590753</name>
</gene>
<reference evidence="2 3" key="1">
    <citation type="journal article" date="2018" name="Front. Microbiol.">
        <title>Genome-Wide Analysis of Corynespora cassiicola Leaf Fall Disease Putative Effectors.</title>
        <authorList>
            <person name="Lopez D."/>
            <person name="Ribeiro S."/>
            <person name="Label P."/>
            <person name="Fumanal B."/>
            <person name="Venisse J.S."/>
            <person name="Kohler A."/>
            <person name="de Oliveira R.R."/>
            <person name="Labutti K."/>
            <person name="Lipzen A."/>
            <person name="Lail K."/>
            <person name="Bauer D."/>
            <person name="Ohm R.A."/>
            <person name="Barry K.W."/>
            <person name="Spatafora J."/>
            <person name="Grigoriev I.V."/>
            <person name="Martin F.M."/>
            <person name="Pujade-Renaud V."/>
        </authorList>
    </citation>
    <scope>NUCLEOTIDE SEQUENCE [LARGE SCALE GENOMIC DNA]</scope>
    <source>
        <strain evidence="2 3">Philippines</strain>
    </source>
</reference>
<evidence type="ECO:0000256" key="1">
    <source>
        <dbReference type="SAM" id="MobiDB-lite"/>
    </source>
</evidence>
<feature type="compositionally biased region" description="Polar residues" evidence="1">
    <location>
        <begin position="75"/>
        <end position="84"/>
    </location>
</feature>
<accession>A0A2T2NER2</accession>